<dbReference type="InterPro" id="IPR024930">
    <property type="entry name" value="Skp_dom_sf"/>
</dbReference>
<feature type="signal peptide" evidence="3">
    <location>
        <begin position="1"/>
        <end position="21"/>
    </location>
</feature>
<dbReference type="GO" id="GO:0051082">
    <property type="term" value="F:unfolded protein binding"/>
    <property type="evidence" value="ECO:0007669"/>
    <property type="project" value="InterPro"/>
</dbReference>
<protein>
    <submittedName>
        <fullName evidence="4">OmpH family outer membrane protein</fullName>
    </submittedName>
</protein>
<dbReference type="InterPro" id="IPR005632">
    <property type="entry name" value="Chaperone_Skp"/>
</dbReference>
<dbReference type="PANTHER" id="PTHR35089:SF1">
    <property type="entry name" value="CHAPERONE PROTEIN SKP"/>
    <property type="match status" value="1"/>
</dbReference>
<sequence>MKLKTILISVILAFSATCMRAQQEYTGNVGYINTDSILLRIPEYVEGQKSLNSLAELYKDEIESKYKVIEQMYNTYMASKSRMTSYEQNQKENEIVRREREVKELQNDYFGPEGVMHEKSEELLSPIRDRVQQVVDKIARRNGIMLIFDTAIMQGVIYNDPGKDLSGLVLEELGIE</sequence>
<dbReference type="PANTHER" id="PTHR35089">
    <property type="entry name" value="CHAPERONE PROTEIN SKP"/>
    <property type="match status" value="1"/>
</dbReference>
<evidence type="ECO:0000256" key="3">
    <source>
        <dbReference type="SAM" id="SignalP"/>
    </source>
</evidence>
<dbReference type="GO" id="GO:0050821">
    <property type="term" value="P:protein stabilization"/>
    <property type="evidence" value="ECO:0007669"/>
    <property type="project" value="TreeGrafter"/>
</dbReference>
<evidence type="ECO:0000256" key="2">
    <source>
        <dbReference type="ARBA" id="ARBA00022729"/>
    </source>
</evidence>
<evidence type="ECO:0000256" key="1">
    <source>
        <dbReference type="ARBA" id="ARBA00009091"/>
    </source>
</evidence>
<dbReference type="EMBL" id="JADINB010000064">
    <property type="protein sequence ID" value="MBO8428838.1"/>
    <property type="molecule type" value="Genomic_DNA"/>
</dbReference>
<comment type="caution">
    <text evidence="4">The sequence shown here is derived from an EMBL/GenBank/DDBJ whole genome shotgun (WGS) entry which is preliminary data.</text>
</comment>
<organism evidence="4 5">
    <name type="scientific">Candidatus Egerieousia excrementavium</name>
    <dbReference type="NCBI Taxonomy" id="2840778"/>
    <lineage>
        <taxon>Bacteria</taxon>
        <taxon>Pseudomonadati</taxon>
        <taxon>Bacteroidota</taxon>
        <taxon>Bacteroidia</taxon>
        <taxon>Bacteroidales</taxon>
        <taxon>Candidatus Egerieousia</taxon>
    </lineage>
</organism>
<dbReference type="GO" id="GO:0005829">
    <property type="term" value="C:cytosol"/>
    <property type="evidence" value="ECO:0007669"/>
    <property type="project" value="TreeGrafter"/>
</dbReference>
<dbReference type="SMART" id="SM00935">
    <property type="entry name" value="OmpH"/>
    <property type="match status" value="1"/>
</dbReference>
<proteinExistence type="inferred from homology"/>
<name>A0A9D9DJW4_9BACT</name>
<feature type="chain" id="PRO_5039591324" evidence="3">
    <location>
        <begin position="22"/>
        <end position="176"/>
    </location>
</feature>
<dbReference type="Proteomes" id="UP000823635">
    <property type="component" value="Unassembled WGS sequence"/>
</dbReference>
<dbReference type="SUPFAM" id="SSF111384">
    <property type="entry name" value="OmpH-like"/>
    <property type="match status" value="1"/>
</dbReference>
<dbReference type="Pfam" id="PF03938">
    <property type="entry name" value="OmpH"/>
    <property type="match status" value="1"/>
</dbReference>
<dbReference type="Gene3D" id="3.30.910.20">
    <property type="entry name" value="Skp domain"/>
    <property type="match status" value="1"/>
</dbReference>
<accession>A0A9D9DJW4</accession>
<reference evidence="4" key="1">
    <citation type="submission" date="2020-10" db="EMBL/GenBank/DDBJ databases">
        <authorList>
            <person name="Gilroy R."/>
        </authorList>
    </citation>
    <scope>NUCLEOTIDE SEQUENCE</scope>
    <source>
        <strain evidence="4">15467</strain>
    </source>
</reference>
<comment type="similarity">
    <text evidence="1">Belongs to the Skp family.</text>
</comment>
<keyword evidence="2 3" id="KW-0732">Signal</keyword>
<dbReference type="AlphaFoldDB" id="A0A9D9DJW4"/>
<reference evidence="4" key="2">
    <citation type="journal article" date="2021" name="PeerJ">
        <title>Extensive microbial diversity within the chicken gut microbiome revealed by metagenomics and culture.</title>
        <authorList>
            <person name="Gilroy R."/>
            <person name="Ravi A."/>
            <person name="Getino M."/>
            <person name="Pursley I."/>
            <person name="Horton D.L."/>
            <person name="Alikhan N.F."/>
            <person name="Baker D."/>
            <person name="Gharbi K."/>
            <person name="Hall N."/>
            <person name="Watson M."/>
            <person name="Adriaenssens E.M."/>
            <person name="Foster-Nyarko E."/>
            <person name="Jarju S."/>
            <person name="Secka A."/>
            <person name="Antonio M."/>
            <person name="Oren A."/>
            <person name="Chaudhuri R.R."/>
            <person name="La Ragione R."/>
            <person name="Hildebrand F."/>
            <person name="Pallen M.J."/>
        </authorList>
    </citation>
    <scope>NUCLEOTIDE SEQUENCE</scope>
    <source>
        <strain evidence="4">15467</strain>
    </source>
</reference>
<evidence type="ECO:0000313" key="5">
    <source>
        <dbReference type="Proteomes" id="UP000823635"/>
    </source>
</evidence>
<gene>
    <name evidence="4" type="ORF">IAC68_02750</name>
</gene>
<evidence type="ECO:0000313" key="4">
    <source>
        <dbReference type="EMBL" id="MBO8428838.1"/>
    </source>
</evidence>